<feature type="domain" description="Peptidoglycan binding-like" evidence="1">
    <location>
        <begin position="227"/>
        <end position="282"/>
    </location>
</feature>
<evidence type="ECO:0000313" key="3">
    <source>
        <dbReference type="EMBL" id="KGM01921.1"/>
    </source>
</evidence>
<accession>A0A0A0B9I3</accession>
<dbReference type="InterPro" id="IPR015020">
    <property type="entry name" value="Rv2525c-like_Glyco_Hydro-like"/>
</dbReference>
<reference evidence="3 4" key="1">
    <citation type="submission" date="2013-10" db="EMBL/GenBank/DDBJ databases">
        <authorList>
            <person name="Wang G."/>
            <person name="Zhuang W."/>
        </authorList>
    </citation>
    <scope>NUCLEOTIDE SEQUENCE [LARGE SCALE GENOMIC DNA]</scope>
    <source>
        <strain evidence="3 4">DSM 20118</strain>
    </source>
</reference>
<comment type="caution">
    <text evidence="3">The sequence shown here is derived from an EMBL/GenBank/DDBJ whole genome shotgun (WGS) entry which is preliminary data.</text>
</comment>
<gene>
    <name evidence="3" type="ORF">Q760_16545</name>
</gene>
<dbReference type="STRING" id="1408250.Q760_16545"/>
<dbReference type="Gene3D" id="3.20.20.80">
    <property type="entry name" value="Glycosidases"/>
    <property type="match status" value="1"/>
</dbReference>
<evidence type="ECO:0000259" key="2">
    <source>
        <dbReference type="Pfam" id="PF08924"/>
    </source>
</evidence>
<name>A0A0A0B9I3_9CELL</name>
<dbReference type="InterPro" id="IPR036365">
    <property type="entry name" value="PGBD-like_sf"/>
</dbReference>
<dbReference type="RefSeq" id="WP_052104188.1">
    <property type="nucleotide sequence ID" value="NZ_AXNT01000076.1"/>
</dbReference>
<sequence length="798" mass="84853">MADFWVQEAQAWVNTTYGGVPGYTPVEVDGRTGWRTVFALTRGLQVELGITALSDNFGATTTARFAAQVGTLTPQSPASNVVRILRCALWCKGYQGGDVRDGVFDDALALAVVRVLQDLGLPGTTPAVDVKVMKSLLSMDAYLTVPGGRDAVRAFQQWLNARYLSRLDFAVVPCDGRYARDVQRGLMLGVQYEIGMADGVANGNFGPGTQAGLRGPAYVEPGSTDERGAFVRLFQGALLCNGHDTPLDGTFGAGTSGAVSAFQDFVQLAPTGVGDFATWASLLVSSGDPDRPGTAADTSTPLTPPMAAALHDAGYRTVGRYMSVATKRYRRAELDDVLAAGLTTFPIYQEFGNEAKYFTEEIGYGHGLAAARRARQLGFRPGAVIHFAVDYDATNDDIDARVLRYFEGVNRGIGAARAGEYRVGVYGSRNVCARVCARELAVSAFVAGMSRGWSGNLGFPLPPQWAYDQVQTLTVGAGAGVVTIDKVIRSPRAEPVGADGLVETPRGTDDAGFHQMFWSLTQLRFEAEVALRAASDEARTHTDDLVLHHAQTGRYATPAWAAYTPLAETLLPDPAAAEIAAARARFLATPPPAADPADYDGDLAHLAASARAWSIAGFADDPATVSRGDLGSWALDLVGLWAEYAAAREAGSEPRGGANAWLADRIGTGTGALTRADLVADVDAYLVARAREADPARGVADVVREVLVRSAADPTWRFAAFVEARFGGRHVTARSAVAALVDTRTPWRDEPVAQFSGTRRPGERSAAVTSRRELGGEARAVAQAFVTVLWRLAGRPLS</sequence>
<dbReference type="OrthoDB" id="1795295at2"/>
<dbReference type="InterPro" id="IPR036366">
    <property type="entry name" value="PGBDSf"/>
</dbReference>
<dbReference type="Gene3D" id="1.10.101.10">
    <property type="entry name" value="PGBD-like superfamily/PGBD"/>
    <property type="match status" value="1"/>
</dbReference>
<feature type="domain" description="Rv2525c-like glycoside hydrolase-like" evidence="2">
    <location>
        <begin position="309"/>
        <end position="486"/>
    </location>
</feature>
<dbReference type="SUPFAM" id="SSF51445">
    <property type="entry name" value="(Trans)glycosidases"/>
    <property type="match status" value="1"/>
</dbReference>
<dbReference type="SUPFAM" id="SSF47090">
    <property type="entry name" value="PGBD-like"/>
    <property type="match status" value="1"/>
</dbReference>
<dbReference type="AlphaFoldDB" id="A0A0A0B9I3"/>
<dbReference type="InterPro" id="IPR017853">
    <property type="entry name" value="GH"/>
</dbReference>
<keyword evidence="4" id="KW-1185">Reference proteome</keyword>
<evidence type="ECO:0000313" key="4">
    <source>
        <dbReference type="Proteomes" id="UP000029833"/>
    </source>
</evidence>
<dbReference type="Pfam" id="PF08924">
    <property type="entry name" value="Rv2525c_GlyHyd-like"/>
    <property type="match status" value="1"/>
</dbReference>
<dbReference type="Pfam" id="PF01471">
    <property type="entry name" value="PG_binding_1"/>
    <property type="match status" value="1"/>
</dbReference>
<dbReference type="InterPro" id="IPR002477">
    <property type="entry name" value="Peptidoglycan-bd-like"/>
</dbReference>
<proteinExistence type="predicted"/>
<organism evidence="3 4">
    <name type="scientific">Cellulomonas cellasea DSM 20118</name>
    <dbReference type="NCBI Taxonomy" id="1408250"/>
    <lineage>
        <taxon>Bacteria</taxon>
        <taxon>Bacillati</taxon>
        <taxon>Actinomycetota</taxon>
        <taxon>Actinomycetes</taxon>
        <taxon>Micrococcales</taxon>
        <taxon>Cellulomonadaceae</taxon>
        <taxon>Cellulomonas</taxon>
    </lineage>
</organism>
<protein>
    <submittedName>
        <fullName evidence="3">Uncharacterized protein</fullName>
    </submittedName>
</protein>
<dbReference type="EMBL" id="AXNT01000076">
    <property type="protein sequence ID" value="KGM01921.1"/>
    <property type="molecule type" value="Genomic_DNA"/>
</dbReference>
<dbReference type="CDD" id="cd06418">
    <property type="entry name" value="GH25_BacA-like"/>
    <property type="match status" value="1"/>
</dbReference>
<dbReference type="Proteomes" id="UP000029833">
    <property type="component" value="Unassembled WGS sequence"/>
</dbReference>
<evidence type="ECO:0000259" key="1">
    <source>
        <dbReference type="Pfam" id="PF01471"/>
    </source>
</evidence>